<proteinExistence type="predicted"/>
<name>A0A9P3CRW2_9PEZI</name>
<evidence type="ECO:0000313" key="1">
    <source>
        <dbReference type="EMBL" id="GIZ47813.1"/>
    </source>
</evidence>
<reference evidence="1 2" key="1">
    <citation type="submission" date="2021-01" db="EMBL/GenBank/DDBJ databases">
        <title>Cercospora kikuchii MAFF 305040 whole genome shotgun sequence.</title>
        <authorList>
            <person name="Kashiwa T."/>
            <person name="Suzuki T."/>
        </authorList>
    </citation>
    <scope>NUCLEOTIDE SEQUENCE [LARGE SCALE GENOMIC DNA]</scope>
    <source>
        <strain evidence="1 2">MAFF 305040</strain>
    </source>
</reference>
<dbReference type="EMBL" id="BOLY01000007">
    <property type="protein sequence ID" value="GIZ47813.1"/>
    <property type="molecule type" value="Genomic_DNA"/>
</dbReference>
<accession>A0A9P3CRW2</accession>
<gene>
    <name evidence="1" type="ORF">CKM354_001089500</name>
</gene>
<keyword evidence="2" id="KW-1185">Reference proteome</keyword>
<comment type="caution">
    <text evidence="1">The sequence shown here is derived from an EMBL/GenBank/DDBJ whole genome shotgun (WGS) entry which is preliminary data.</text>
</comment>
<evidence type="ECO:0000313" key="2">
    <source>
        <dbReference type="Proteomes" id="UP000825890"/>
    </source>
</evidence>
<protein>
    <recommendedName>
        <fullName evidence="3">Suppressor of anucleate metulae protein B</fullName>
    </recommendedName>
</protein>
<sequence>MASTTTSPPPAGGTTSNTNCSACGSAAPRPHLTCFECADGVDIQGAVSPIQYCTVRCRDVAATEHKGNCGKRITRTKVYRAGQLLQSAFYRSSSLNFLIKITQVYKSEDVLYFHQAELEERTTVFETSPYRVTQNANDAHAIMSGVEGEFALALQFELSKKLLSGIAKYIEEVTIDNTGVTLKAKLYPGCEFLRAAGKHTVLCIQTHADESYIIDVTGARYGQPKAVLCLGEALSFYGRQVMLMWPHGHHSCQQLASIEEELAGDTILVPRDRIIPVYLATLFNKQLDSWERTQNIQVCDLLKSKQDYKFLETTIDGLIVDSSVQGRAVLRKSPPAKVIPLIEVANNDQGKLNQPVLSTLSKVYTGSDVGKFCYEYHMWMEKCADPERWRTVFQPMLANNGSIILNFEHTNAGREALKILERGGGNPVVSAMLAKSKKLADFWTFEALAN</sequence>
<dbReference type="GeneID" id="68296470"/>
<dbReference type="RefSeq" id="XP_044662300.1">
    <property type="nucleotide sequence ID" value="XM_044806365.1"/>
</dbReference>
<dbReference type="AlphaFoldDB" id="A0A9P3CRW2"/>
<dbReference type="OrthoDB" id="432970at2759"/>
<organism evidence="1 2">
    <name type="scientific">Cercospora kikuchii</name>
    <dbReference type="NCBI Taxonomy" id="84275"/>
    <lineage>
        <taxon>Eukaryota</taxon>
        <taxon>Fungi</taxon>
        <taxon>Dikarya</taxon>
        <taxon>Ascomycota</taxon>
        <taxon>Pezizomycotina</taxon>
        <taxon>Dothideomycetes</taxon>
        <taxon>Dothideomycetidae</taxon>
        <taxon>Mycosphaerellales</taxon>
        <taxon>Mycosphaerellaceae</taxon>
        <taxon>Cercospora</taxon>
    </lineage>
</organism>
<dbReference type="Proteomes" id="UP000825890">
    <property type="component" value="Unassembled WGS sequence"/>
</dbReference>
<evidence type="ECO:0008006" key="3">
    <source>
        <dbReference type="Google" id="ProtNLM"/>
    </source>
</evidence>